<protein>
    <submittedName>
        <fullName evidence="1">Uncharacterized protein</fullName>
    </submittedName>
</protein>
<sequence length="89" mass="10001">MIFLLLPTLLTFSSCSHIRQKMNGVETKGGGALSCPHVSFVSFYLYKCTNALCLCGSIHWSYSGRALPLGDCWPHVLTNRIDRRKHQSE</sequence>
<dbReference type="AlphaFoldDB" id="A0A0P6EHE2"/>
<proteinExistence type="predicted"/>
<accession>A0A0P6EHE2</accession>
<organism evidence="1">
    <name type="scientific">Daphnia magna</name>
    <dbReference type="NCBI Taxonomy" id="35525"/>
    <lineage>
        <taxon>Eukaryota</taxon>
        <taxon>Metazoa</taxon>
        <taxon>Ecdysozoa</taxon>
        <taxon>Arthropoda</taxon>
        <taxon>Crustacea</taxon>
        <taxon>Branchiopoda</taxon>
        <taxon>Diplostraca</taxon>
        <taxon>Cladocera</taxon>
        <taxon>Anomopoda</taxon>
        <taxon>Daphniidae</taxon>
        <taxon>Daphnia</taxon>
    </lineage>
</organism>
<reference evidence="1" key="1">
    <citation type="submission" date="2015-10" db="EMBL/GenBank/DDBJ databases">
        <title>EvidentialGene: Evidence-directed Construction of Complete mRNA Transcriptomes without Genomes.</title>
        <authorList>
            <person name="Gilbert D.G."/>
        </authorList>
    </citation>
    <scope>NUCLEOTIDE SEQUENCE</scope>
</reference>
<dbReference type="EMBL" id="GDIQ01063730">
    <property type="protein sequence ID" value="JAN31007.1"/>
    <property type="molecule type" value="Transcribed_RNA"/>
</dbReference>
<name>A0A0P6EHE2_9CRUS</name>
<evidence type="ECO:0000313" key="1">
    <source>
        <dbReference type="EMBL" id="JAN31007.1"/>
    </source>
</evidence>